<evidence type="ECO:0000313" key="1">
    <source>
        <dbReference type="EMBL" id="CAK9154981.1"/>
    </source>
</evidence>
<sequence length="91" mass="10160">MLLDDLRLDIQQSVVCSFNEFTLAIFQDEVLNGRLLRICCPALYKDNCVAEGRRALLSSNKTDADIFEEESSEPSNVASVVLVLEYAELST</sequence>
<dbReference type="AlphaFoldDB" id="A0ABC8SCQ6"/>
<evidence type="ECO:0000313" key="2">
    <source>
        <dbReference type="Proteomes" id="UP001642360"/>
    </source>
</evidence>
<reference evidence="1 2" key="1">
    <citation type="submission" date="2024-02" db="EMBL/GenBank/DDBJ databases">
        <authorList>
            <person name="Vignale AGUSTIN F."/>
            <person name="Sosa J E."/>
            <person name="Modenutti C."/>
        </authorList>
    </citation>
    <scope>NUCLEOTIDE SEQUENCE [LARGE SCALE GENOMIC DNA]</scope>
</reference>
<name>A0ABC8SCQ6_9AQUA</name>
<proteinExistence type="predicted"/>
<accession>A0ABC8SCQ6</accession>
<keyword evidence="2" id="KW-1185">Reference proteome</keyword>
<dbReference type="EMBL" id="CAUOFW020002614">
    <property type="protein sequence ID" value="CAK9154981.1"/>
    <property type="molecule type" value="Genomic_DNA"/>
</dbReference>
<gene>
    <name evidence="1" type="ORF">ILEXP_LOCUS23353</name>
</gene>
<comment type="caution">
    <text evidence="1">The sequence shown here is derived from an EMBL/GenBank/DDBJ whole genome shotgun (WGS) entry which is preliminary data.</text>
</comment>
<protein>
    <submittedName>
        <fullName evidence="1">Uncharacterized protein</fullName>
    </submittedName>
</protein>
<organism evidence="1 2">
    <name type="scientific">Ilex paraguariensis</name>
    <name type="common">yerba mate</name>
    <dbReference type="NCBI Taxonomy" id="185542"/>
    <lineage>
        <taxon>Eukaryota</taxon>
        <taxon>Viridiplantae</taxon>
        <taxon>Streptophyta</taxon>
        <taxon>Embryophyta</taxon>
        <taxon>Tracheophyta</taxon>
        <taxon>Spermatophyta</taxon>
        <taxon>Magnoliopsida</taxon>
        <taxon>eudicotyledons</taxon>
        <taxon>Gunneridae</taxon>
        <taxon>Pentapetalae</taxon>
        <taxon>asterids</taxon>
        <taxon>campanulids</taxon>
        <taxon>Aquifoliales</taxon>
        <taxon>Aquifoliaceae</taxon>
        <taxon>Ilex</taxon>
    </lineage>
</organism>
<dbReference type="Proteomes" id="UP001642360">
    <property type="component" value="Unassembled WGS sequence"/>
</dbReference>